<sequence>MCDFQKAFFFVLLYIFLYKRSTYSCCKRYATGQWKFISASGTVGDRRSSSRCVFKAPKLKGRKKFIQAQDNANLEKIKKLRNVVKEIKKDNAKEFYDEERQKREKETTAWKVILYNDDIHNFTYVTDVIVKVIGQISKAKAHTITVEAHSTGQALVLSTWRSQAERYCEGNNVNMDTYVLMHKNVCMAYGTLYISDSELYVKVM</sequence>
<dbReference type="AlphaFoldDB" id="A0A0D9QMC2"/>
<dbReference type="Proteomes" id="UP000054561">
    <property type="component" value="Unassembled WGS sequence"/>
</dbReference>
<dbReference type="PANTHER" id="PTHR33473">
    <property type="entry name" value="ATP-DEPENDENT CLP PROTEASE ADAPTER PROTEIN CLPS1, CHLOROPLASTIC"/>
    <property type="match status" value="1"/>
</dbReference>
<dbReference type="PANTHER" id="PTHR33473:SF17">
    <property type="entry name" value="ATP-DEPENDENT CLP PROTEASE ADAPTER PROTEIN CLPS1, CHLOROPLASTIC"/>
    <property type="match status" value="1"/>
</dbReference>
<gene>
    <name evidence="3" type="ORF">AK88_02121</name>
</gene>
<dbReference type="InterPro" id="IPR003769">
    <property type="entry name" value="ClpS_core"/>
</dbReference>
<protein>
    <recommendedName>
        <fullName evidence="2">Adaptor protein ClpS core domain-containing protein</fullName>
    </recommendedName>
</protein>
<accession>A0A0D9QMC2</accession>
<dbReference type="Pfam" id="PF02617">
    <property type="entry name" value="ClpS"/>
    <property type="match status" value="1"/>
</dbReference>
<evidence type="ECO:0000256" key="1">
    <source>
        <dbReference type="SAM" id="SignalP"/>
    </source>
</evidence>
<dbReference type="SUPFAM" id="SSF54736">
    <property type="entry name" value="ClpS-like"/>
    <property type="match status" value="1"/>
</dbReference>
<dbReference type="GeneID" id="24267435"/>
<dbReference type="VEuPathDB" id="PlasmoDB:AK88_02121"/>
<reference evidence="3 4" key="1">
    <citation type="submission" date="2014-03" db="EMBL/GenBank/DDBJ databases">
        <title>The Genome Sequence of Plasmodium fragile nilgiri.</title>
        <authorList>
            <consortium name="The Broad Institute Genomics Platform"/>
            <consortium name="The Broad Institute Genome Sequencing Center for Infectious Disease"/>
            <person name="Neafsey D."/>
            <person name="Duraisingh M."/>
            <person name="Young S.K."/>
            <person name="Zeng Q."/>
            <person name="Gargeya S."/>
            <person name="Abouelleil A."/>
            <person name="Alvarado L."/>
            <person name="Chapman S.B."/>
            <person name="Gainer-Dewar J."/>
            <person name="Goldberg J."/>
            <person name="Griggs A."/>
            <person name="Gujja S."/>
            <person name="Hansen M."/>
            <person name="Howarth C."/>
            <person name="Imamovic A."/>
            <person name="Larimer J."/>
            <person name="Pearson M."/>
            <person name="Poon T.W."/>
            <person name="Priest M."/>
            <person name="Roberts A."/>
            <person name="Saif S."/>
            <person name="Shea T."/>
            <person name="Sykes S."/>
            <person name="Wortman J."/>
            <person name="Nusbaum C."/>
            <person name="Birren B."/>
        </authorList>
    </citation>
    <scope>NUCLEOTIDE SEQUENCE [LARGE SCALE GENOMIC DNA]</scope>
    <source>
        <strain evidence="4">nilgiri</strain>
    </source>
</reference>
<proteinExistence type="predicted"/>
<dbReference type="RefSeq" id="XP_012335178.1">
    <property type="nucleotide sequence ID" value="XM_012479755.1"/>
</dbReference>
<keyword evidence="1" id="KW-0732">Signal</keyword>
<evidence type="ECO:0000313" key="3">
    <source>
        <dbReference type="EMBL" id="KJP88174.1"/>
    </source>
</evidence>
<evidence type="ECO:0000313" key="4">
    <source>
        <dbReference type="Proteomes" id="UP000054561"/>
    </source>
</evidence>
<dbReference type="InterPro" id="IPR014719">
    <property type="entry name" value="Ribosomal_bL12_C/ClpS-like"/>
</dbReference>
<keyword evidence="4" id="KW-1185">Reference proteome</keyword>
<dbReference type="OrthoDB" id="5144at2759"/>
<dbReference type="OMA" id="RQWKFIS"/>
<organism evidence="3 4">
    <name type="scientific">Plasmodium fragile</name>
    <dbReference type="NCBI Taxonomy" id="5857"/>
    <lineage>
        <taxon>Eukaryota</taxon>
        <taxon>Sar</taxon>
        <taxon>Alveolata</taxon>
        <taxon>Apicomplexa</taxon>
        <taxon>Aconoidasida</taxon>
        <taxon>Haemosporida</taxon>
        <taxon>Plasmodiidae</taxon>
        <taxon>Plasmodium</taxon>
        <taxon>Plasmodium (Plasmodium)</taxon>
    </lineage>
</organism>
<feature type="chain" id="PRO_5002343678" description="Adaptor protein ClpS core domain-containing protein" evidence="1">
    <location>
        <begin position="25"/>
        <end position="204"/>
    </location>
</feature>
<dbReference type="GO" id="GO:0030163">
    <property type="term" value="P:protein catabolic process"/>
    <property type="evidence" value="ECO:0007669"/>
    <property type="project" value="InterPro"/>
</dbReference>
<feature type="signal peptide" evidence="1">
    <location>
        <begin position="1"/>
        <end position="24"/>
    </location>
</feature>
<dbReference type="Gene3D" id="3.30.1390.10">
    <property type="match status" value="1"/>
</dbReference>
<dbReference type="GO" id="GO:0006508">
    <property type="term" value="P:proteolysis"/>
    <property type="evidence" value="ECO:0007669"/>
    <property type="project" value="InterPro"/>
</dbReference>
<evidence type="ECO:0000259" key="2">
    <source>
        <dbReference type="Pfam" id="PF02617"/>
    </source>
</evidence>
<name>A0A0D9QMC2_PLAFR</name>
<dbReference type="EMBL" id="KQ001664">
    <property type="protein sequence ID" value="KJP88174.1"/>
    <property type="molecule type" value="Genomic_DNA"/>
</dbReference>
<feature type="domain" description="Adaptor protein ClpS core" evidence="2">
    <location>
        <begin position="105"/>
        <end position="169"/>
    </location>
</feature>
<dbReference type="InterPro" id="IPR022935">
    <property type="entry name" value="ClpS"/>
</dbReference>